<dbReference type="PANTHER" id="PTHR42840">
    <property type="entry name" value="NAD(P)-BINDING ROSSMANN-FOLD SUPERFAMILY PROTEIN-RELATED"/>
    <property type="match status" value="1"/>
</dbReference>
<evidence type="ECO:0000256" key="1">
    <source>
        <dbReference type="ARBA" id="ARBA00010928"/>
    </source>
</evidence>
<reference evidence="6" key="1">
    <citation type="submission" date="2009-01" db="EMBL/GenBank/DDBJ databases">
        <title>Complete sequence of chromosome 1 of Burkholderia sp. 383.</title>
        <authorList>
            <consortium name="US DOE Joint Genome Institute"/>
            <person name="Copeland A."/>
            <person name="Lucas S."/>
            <person name="Lapidus A."/>
            <person name="Barry K."/>
            <person name="Detter J.C."/>
            <person name="Glavina T."/>
            <person name="Hammon N."/>
            <person name="Israni S."/>
            <person name="Pitluck S."/>
            <person name="Chain P."/>
            <person name="Malfatti S."/>
            <person name="Shin M."/>
            <person name="Vergez L."/>
            <person name="Schmutz J."/>
            <person name="Larimer F."/>
            <person name="Land M."/>
            <person name="Kyrpides N."/>
            <person name="Lykidis A."/>
            <person name="Richardson P."/>
        </authorList>
    </citation>
    <scope>NUCLEOTIDE SEQUENCE</scope>
    <source>
        <strain evidence="6">383</strain>
    </source>
</reference>
<evidence type="ECO:0000256" key="3">
    <source>
        <dbReference type="SAM" id="MobiDB-lite"/>
    </source>
</evidence>
<accession>Q39D58</accession>
<comment type="similarity">
    <text evidence="1">Belongs to the Gfo/Idh/MocA family.</text>
</comment>
<evidence type="ECO:0000313" key="6">
    <source>
        <dbReference type="EMBL" id="ABB09608.1"/>
    </source>
</evidence>
<dbReference type="Pfam" id="PF01408">
    <property type="entry name" value="GFO_IDH_MocA"/>
    <property type="match status" value="1"/>
</dbReference>
<dbReference type="Gene3D" id="3.40.50.720">
    <property type="entry name" value="NAD(P)-binding Rossmann-like Domain"/>
    <property type="match status" value="1"/>
</dbReference>
<dbReference type="GO" id="GO:0005737">
    <property type="term" value="C:cytoplasm"/>
    <property type="evidence" value="ECO:0007669"/>
    <property type="project" value="TreeGrafter"/>
</dbReference>
<dbReference type="NCBIfam" id="TIGR04380">
    <property type="entry name" value="myo_inos_iolG"/>
    <property type="match status" value="1"/>
</dbReference>
<gene>
    <name evidence="6" type="ordered locus">Bcep18194_A6014</name>
</gene>
<dbReference type="Pfam" id="PF02894">
    <property type="entry name" value="GFO_IDH_MocA_C"/>
    <property type="match status" value="1"/>
</dbReference>
<dbReference type="AlphaFoldDB" id="Q39D58"/>
<feature type="region of interest" description="Disordered" evidence="3">
    <location>
        <begin position="1"/>
        <end position="22"/>
    </location>
</feature>
<name>Q39D58_BURL3</name>
<dbReference type="Proteomes" id="UP000002705">
    <property type="component" value="Chromosome 1"/>
</dbReference>
<dbReference type="Gene3D" id="3.30.360.10">
    <property type="entry name" value="Dihydrodipicolinate Reductase, domain 2"/>
    <property type="match status" value="1"/>
</dbReference>
<dbReference type="EC" id="1.1.1.18" evidence="6"/>
<feature type="domain" description="Gfo/Idh/MocA-like oxidoreductase C-terminal" evidence="5">
    <location>
        <begin position="156"/>
        <end position="353"/>
    </location>
</feature>
<proteinExistence type="inferred from homology"/>
<dbReference type="PATRIC" id="fig|482957.22.peg.3012"/>
<dbReference type="PANTHER" id="PTHR42840:SF3">
    <property type="entry name" value="BINDING ROSSMANN FOLD OXIDOREDUCTASE, PUTATIVE (AFU_ORTHOLOGUE AFUA_2G10240)-RELATED"/>
    <property type="match status" value="1"/>
</dbReference>
<dbReference type="SUPFAM" id="SSF55347">
    <property type="entry name" value="Glyceraldehyde-3-phosphate dehydrogenase-like, C-terminal domain"/>
    <property type="match status" value="1"/>
</dbReference>
<dbReference type="InterPro" id="IPR036291">
    <property type="entry name" value="NAD(P)-bd_dom_sf"/>
</dbReference>
<dbReference type="GO" id="GO:0006740">
    <property type="term" value="P:NADPH regeneration"/>
    <property type="evidence" value="ECO:0007669"/>
    <property type="project" value="TreeGrafter"/>
</dbReference>
<keyword evidence="7" id="KW-1185">Reference proteome</keyword>
<keyword evidence="2 6" id="KW-0560">Oxidoreductase</keyword>
<organism evidence="6 7">
    <name type="scientific">Burkholderia lata (strain ATCC 17760 / DSM 23089 / LMG 22485 / NCIMB 9086 / R18194 / 383)</name>
    <dbReference type="NCBI Taxonomy" id="482957"/>
    <lineage>
        <taxon>Bacteria</taxon>
        <taxon>Pseudomonadati</taxon>
        <taxon>Pseudomonadota</taxon>
        <taxon>Betaproteobacteria</taxon>
        <taxon>Burkholderiales</taxon>
        <taxon>Burkholderiaceae</taxon>
        <taxon>Burkholderia</taxon>
        <taxon>Burkholderia cepacia complex</taxon>
    </lineage>
</organism>
<dbReference type="KEGG" id="bur:Bcep18194_A6014"/>
<evidence type="ECO:0000256" key="2">
    <source>
        <dbReference type="ARBA" id="ARBA00023002"/>
    </source>
</evidence>
<feature type="domain" description="Gfo/Idh/MocA-like oxidoreductase N-terminal" evidence="4">
    <location>
        <begin position="28"/>
        <end position="144"/>
    </location>
</feature>
<sequence>MTAATACGRLEPRAGGKPQHQQENGMIEFALFGAGRIGKIHAANLARHPGAKLKYVVDRHAPSAEALAHAHGAQVADVERALGDPAITAVVIASSTDTHADLIVAAANAGKAVFCEKPVDLTVERSRVCADVVRRSGVTCMIGFQRRFDPTFAALKARVERGEIGAPEMLVVTSRDPGAPPVDYIRSSGGIFKDMLIHDFDVFRWILGDEAQTLHATGSCLTDPAVHDAGDIDSTAVTIRTRRGLLCQINTSRRAAYGYDQRFELLGSHGMLQAGNVRPTEVSAWLAAGIATDVPEPFFLERYRHAYAAEIAHFVDALRDGTPVRTTIDDGLAALELAEAAMTSWKTGRVIEL</sequence>
<evidence type="ECO:0000259" key="5">
    <source>
        <dbReference type="Pfam" id="PF02894"/>
    </source>
</evidence>
<evidence type="ECO:0000259" key="4">
    <source>
        <dbReference type="Pfam" id="PF01408"/>
    </source>
</evidence>
<dbReference type="HOGENOM" id="CLU_023194_0_3_4"/>
<dbReference type="SUPFAM" id="SSF51735">
    <property type="entry name" value="NAD(P)-binding Rossmann-fold domains"/>
    <property type="match status" value="1"/>
</dbReference>
<protein>
    <submittedName>
        <fullName evidence="6">Myo-inositol 2-dehydrogenase</fullName>
        <ecNumber evidence="6">1.1.1.18</ecNumber>
    </submittedName>
</protein>
<evidence type="ECO:0000313" key="7">
    <source>
        <dbReference type="Proteomes" id="UP000002705"/>
    </source>
</evidence>
<dbReference type="EMBL" id="CP000151">
    <property type="protein sequence ID" value="ABB09608.1"/>
    <property type="molecule type" value="Genomic_DNA"/>
</dbReference>
<dbReference type="InterPro" id="IPR030827">
    <property type="entry name" value="Myo_inos_IolG"/>
</dbReference>
<dbReference type="GO" id="GO:0050112">
    <property type="term" value="F:inositol 2-dehydrogenase (NAD+) activity"/>
    <property type="evidence" value="ECO:0007669"/>
    <property type="project" value="UniProtKB-EC"/>
</dbReference>
<dbReference type="InterPro" id="IPR000683">
    <property type="entry name" value="Gfo/Idh/MocA-like_OxRdtase_N"/>
</dbReference>
<dbReference type="InterPro" id="IPR004104">
    <property type="entry name" value="Gfo/Idh/MocA-like_OxRdtase_C"/>
</dbReference>
<dbReference type="GO" id="GO:0000166">
    <property type="term" value="F:nucleotide binding"/>
    <property type="evidence" value="ECO:0007669"/>
    <property type="project" value="InterPro"/>
</dbReference>